<comment type="caution">
    <text evidence="4">The sequence shown here is derived from an EMBL/GenBank/DDBJ whole genome shotgun (WGS) entry which is preliminary data.</text>
</comment>
<sequence length="496" mass="53170">MNQKARITYRFDKGNGAREERKSEAAEQRVQSNVVSFFQEELTFTSDIGSWKSPFQDDARALEELIRATDGNDTASRPLKGLRKAAVPAKQPNDISPAKGPNETKPATMEAEAFMPSEAPADQNLKPNIDWSNYIPLGDEGRPYVEKRGQSPEVIPPPPRNVNAHMEETELLLTKDVRAGESSLLGRGALVTAVPYRPGRGPSWYKVLASVIGAVATGALFGYLVLALFTGDQTGGAVDSVNMAANAQSSLDDANSDGNLSGSTTGLSPSTNGANDISGSGKDITSGSIVGGTVPVNIPAATYYMLQYGVFSSKDGLDEAIAGLNDKGLAAAQLASNDDFRVFIGMAGDRSNALMLSQILADMELYVKEINQPAISSLTFAGDASTAETFFRQTRELIDKLGNMTVAKLVQSTDGVGDWSDLHQKWTQTSARMESGVVDNVGRTSLHKLQQAINTAVIASGEYEKNNSDAHLWSIQTALMEAIFVQNEWFASMDAL</sequence>
<organism evidence="4 5">
    <name type="scientific">Paenibacillus plantiphilus</name>
    <dbReference type="NCBI Taxonomy" id="2905650"/>
    <lineage>
        <taxon>Bacteria</taxon>
        <taxon>Bacillati</taxon>
        <taxon>Bacillota</taxon>
        <taxon>Bacilli</taxon>
        <taxon>Bacillales</taxon>
        <taxon>Paenibacillaceae</taxon>
        <taxon>Paenibacillus</taxon>
    </lineage>
</organism>
<feature type="region of interest" description="Disordered" evidence="1">
    <location>
        <begin position="72"/>
        <end position="105"/>
    </location>
</feature>
<keyword evidence="5" id="KW-1185">Reference proteome</keyword>
<feature type="compositionally biased region" description="Low complexity" evidence="1">
    <location>
        <begin position="256"/>
        <end position="273"/>
    </location>
</feature>
<dbReference type="InterPro" id="IPR007730">
    <property type="entry name" value="SPOR-like_dom"/>
</dbReference>
<dbReference type="Pfam" id="PF05036">
    <property type="entry name" value="SPOR"/>
    <property type="match status" value="1"/>
</dbReference>
<proteinExistence type="predicted"/>
<evidence type="ECO:0000256" key="1">
    <source>
        <dbReference type="SAM" id="MobiDB-lite"/>
    </source>
</evidence>
<dbReference type="EMBL" id="CAKMMF010000010">
    <property type="protein sequence ID" value="CAH1204178.1"/>
    <property type="molecule type" value="Genomic_DNA"/>
</dbReference>
<evidence type="ECO:0000313" key="4">
    <source>
        <dbReference type="EMBL" id="CAH1204178.1"/>
    </source>
</evidence>
<dbReference type="RefSeq" id="WP_236341549.1">
    <property type="nucleotide sequence ID" value="NZ_CAKMMF010000010.1"/>
</dbReference>
<keyword evidence="2" id="KW-0472">Membrane</keyword>
<name>A0ABM9C4S4_9BACL</name>
<dbReference type="Proteomes" id="UP000838686">
    <property type="component" value="Unassembled WGS sequence"/>
</dbReference>
<keyword evidence="2" id="KW-0812">Transmembrane</keyword>
<dbReference type="InterPro" id="IPR036680">
    <property type="entry name" value="SPOR-like_sf"/>
</dbReference>
<evidence type="ECO:0000259" key="3">
    <source>
        <dbReference type="Pfam" id="PF05036"/>
    </source>
</evidence>
<evidence type="ECO:0000256" key="2">
    <source>
        <dbReference type="SAM" id="Phobius"/>
    </source>
</evidence>
<keyword evidence="2" id="KW-1133">Transmembrane helix</keyword>
<feature type="region of interest" description="Disordered" evidence="1">
    <location>
        <begin position="1"/>
        <end position="29"/>
    </location>
</feature>
<evidence type="ECO:0000313" key="5">
    <source>
        <dbReference type="Proteomes" id="UP000838686"/>
    </source>
</evidence>
<dbReference type="SUPFAM" id="SSF110997">
    <property type="entry name" value="Sporulation related repeat"/>
    <property type="match status" value="1"/>
</dbReference>
<gene>
    <name evidence="4" type="ORF">PAECIP111893_02176</name>
</gene>
<accession>A0ABM9C4S4</accession>
<feature type="region of interest" description="Disordered" evidence="1">
    <location>
        <begin position="252"/>
        <end position="279"/>
    </location>
</feature>
<feature type="transmembrane region" description="Helical" evidence="2">
    <location>
        <begin position="207"/>
        <end position="229"/>
    </location>
</feature>
<feature type="compositionally biased region" description="Basic and acidic residues" evidence="1">
    <location>
        <begin position="9"/>
        <end position="27"/>
    </location>
</feature>
<feature type="domain" description="SPOR" evidence="3">
    <location>
        <begin position="301"/>
        <end position="357"/>
    </location>
</feature>
<reference evidence="4" key="1">
    <citation type="submission" date="2022-01" db="EMBL/GenBank/DDBJ databases">
        <authorList>
            <person name="Criscuolo A."/>
        </authorList>
    </citation>
    <scope>NUCLEOTIDE SEQUENCE</scope>
    <source>
        <strain evidence="4">CIP111893</strain>
    </source>
</reference>
<protein>
    <recommendedName>
        <fullName evidence="3">SPOR domain-containing protein</fullName>
    </recommendedName>
</protein>